<proteinExistence type="predicted"/>
<keyword evidence="3" id="KW-1185">Reference proteome</keyword>
<name>A0A0P0IM34_BLAVI</name>
<dbReference type="RefSeq" id="WP_055035894.1">
    <property type="nucleotide sequence ID" value="NZ_AP014854.2"/>
</dbReference>
<dbReference type="KEGG" id="bvr:BVIR_7"/>
<reference evidence="3" key="1">
    <citation type="journal article" date="2016" name="Genome Announc.">
        <title>Revised genome sequence of the purple photosynthetic bacterium Blastochloris viridis.</title>
        <authorList>
            <person name="Liu L.N."/>
            <person name="Faulkner M."/>
            <person name="Liu X."/>
            <person name="Huang F."/>
            <person name="Darby A.C."/>
            <person name="Hall N."/>
        </authorList>
    </citation>
    <scope>NUCLEOTIDE SEQUENCE [LARGE SCALE GENOMIC DNA]</scope>
    <source>
        <strain evidence="3">ATCC 19567 / DSM 133 / F</strain>
    </source>
</reference>
<feature type="chain" id="PRO_5009791993" evidence="1">
    <location>
        <begin position="21"/>
        <end position="246"/>
    </location>
</feature>
<dbReference type="PANTHER" id="PTHR36057">
    <property type="match status" value="1"/>
</dbReference>
<evidence type="ECO:0000256" key="1">
    <source>
        <dbReference type="SAM" id="SignalP"/>
    </source>
</evidence>
<organism evidence="2 3">
    <name type="scientific">Blastochloris viridis</name>
    <name type="common">Rhodopseudomonas viridis</name>
    <dbReference type="NCBI Taxonomy" id="1079"/>
    <lineage>
        <taxon>Bacteria</taxon>
        <taxon>Pseudomonadati</taxon>
        <taxon>Pseudomonadota</taxon>
        <taxon>Alphaproteobacteria</taxon>
        <taxon>Hyphomicrobiales</taxon>
        <taxon>Blastochloridaceae</taxon>
        <taxon>Blastochloris</taxon>
    </lineage>
</organism>
<dbReference type="InterPro" id="IPR010634">
    <property type="entry name" value="DUF1223"/>
</dbReference>
<sequence length="246" mass="26103">MKLPLRILSVVLALAPVAPAAAFASGDAPMVVELFTSQGCSSCPPADSYISELADRPGVIALSLAVDYWDYLGWKDTLAQPGNSARQRAYAASLGDRRLFTPQMVVNGRESAPGHDRATIEHALRTARALTRATLPVRVSAEPGDGRVDVTIADAGGRSGEVWALGVQRRVRVDIGRGENAGRTATYRNVVRSMTKVASWSGRRVTVSLDTAEWLDEGCDLVVVLVQDAPEGRLGPVIGAATAALR</sequence>
<dbReference type="PANTHER" id="PTHR36057:SF1">
    <property type="entry name" value="LIPOPROTEIN LIPID ATTACHMENT SITE-LIKE PROTEIN, PUTATIVE (DUF1223)-RELATED"/>
    <property type="match status" value="1"/>
</dbReference>
<dbReference type="PATRIC" id="fig|1079.6.peg.7"/>
<dbReference type="OrthoDB" id="9808254at2"/>
<dbReference type="InterPro" id="IPR036249">
    <property type="entry name" value="Thioredoxin-like_sf"/>
</dbReference>
<feature type="signal peptide" evidence="1">
    <location>
        <begin position="1"/>
        <end position="20"/>
    </location>
</feature>
<dbReference type="Proteomes" id="UP000065734">
    <property type="component" value="Chromosome I"/>
</dbReference>
<gene>
    <name evidence="2" type="ORF">BVIRIDIS_27730</name>
</gene>
<dbReference type="EMBL" id="LN907867">
    <property type="protein sequence ID" value="CUU43747.1"/>
    <property type="molecule type" value="Genomic_DNA"/>
</dbReference>
<evidence type="ECO:0000313" key="2">
    <source>
        <dbReference type="EMBL" id="CUU43747.1"/>
    </source>
</evidence>
<dbReference type="AlphaFoldDB" id="A0A0P0IM34"/>
<dbReference type="SUPFAM" id="SSF52833">
    <property type="entry name" value="Thioredoxin-like"/>
    <property type="match status" value="1"/>
</dbReference>
<evidence type="ECO:0000313" key="3">
    <source>
        <dbReference type="Proteomes" id="UP000065734"/>
    </source>
</evidence>
<accession>A0A0P0IM34</accession>
<protein>
    <submittedName>
        <fullName evidence="2">Putative secreted protein</fullName>
    </submittedName>
</protein>
<dbReference type="STRING" id="1079.BVIR_7"/>
<dbReference type="Pfam" id="PF06764">
    <property type="entry name" value="DUF1223"/>
    <property type="match status" value="1"/>
</dbReference>
<keyword evidence="1" id="KW-0732">Signal</keyword>